<proteinExistence type="predicted"/>
<name>A0A8S5U8H4_9CAUD</name>
<reference evidence="1" key="1">
    <citation type="journal article" date="2021" name="Proc. Natl. Acad. Sci. U.S.A.">
        <title>A Catalog of Tens of Thousands of Viruses from Human Metagenomes Reveals Hidden Associations with Chronic Diseases.</title>
        <authorList>
            <person name="Tisza M.J."/>
            <person name="Buck C.B."/>
        </authorList>
    </citation>
    <scope>NUCLEOTIDE SEQUENCE</scope>
    <source>
        <strain evidence="1">Ct9j27</strain>
    </source>
</reference>
<dbReference type="EMBL" id="BK016036">
    <property type="protein sequence ID" value="DAF90757.1"/>
    <property type="molecule type" value="Genomic_DNA"/>
</dbReference>
<sequence>MTICYNGRTKKRAVTCSLYGLCIAHSPNFLPKKFLKNSKILLDLVPKRDYIIYNKRETEGHTSAQERGTQ</sequence>
<evidence type="ECO:0000313" key="1">
    <source>
        <dbReference type="EMBL" id="DAF90757.1"/>
    </source>
</evidence>
<organism evidence="1">
    <name type="scientific">Siphoviridae sp. ct9j27</name>
    <dbReference type="NCBI Taxonomy" id="2825369"/>
    <lineage>
        <taxon>Viruses</taxon>
        <taxon>Duplodnaviria</taxon>
        <taxon>Heunggongvirae</taxon>
        <taxon>Uroviricota</taxon>
        <taxon>Caudoviricetes</taxon>
    </lineage>
</organism>
<accession>A0A8S5U8H4</accession>
<protein>
    <submittedName>
        <fullName evidence="1">Uncharacterized protein</fullName>
    </submittedName>
</protein>